<name>A5DIX1_PICGU</name>
<evidence type="ECO:0000313" key="7">
    <source>
        <dbReference type="EMBL" id="EDK39124.2"/>
    </source>
</evidence>
<dbReference type="GO" id="GO:0005634">
    <property type="term" value="C:nucleus"/>
    <property type="evidence" value="ECO:0007669"/>
    <property type="project" value="UniProtKB-SubCell"/>
</dbReference>
<protein>
    <recommendedName>
        <fullName evidence="6">Xylanolytic transcriptional activator regulatory domain-containing protein</fullName>
    </recommendedName>
</protein>
<dbReference type="InterPro" id="IPR001138">
    <property type="entry name" value="Zn2Cys6_DnaBD"/>
</dbReference>
<dbReference type="OrthoDB" id="10031947at2759"/>
<feature type="region of interest" description="Disordered" evidence="5">
    <location>
        <begin position="635"/>
        <end position="702"/>
    </location>
</feature>
<dbReference type="OMA" id="NLWWCCY"/>
<keyword evidence="2" id="KW-0479">Metal-binding</keyword>
<dbReference type="PANTHER" id="PTHR46910">
    <property type="entry name" value="TRANSCRIPTION FACTOR PDR1"/>
    <property type="match status" value="1"/>
</dbReference>
<dbReference type="eggNOG" id="ENOG502S1X9">
    <property type="taxonomic scope" value="Eukaryota"/>
</dbReference>
<dbReference type="HOGENOM" id="CLU_364501_0_0_1"/>
<dbReference type="InterPro" id="IPR007219">
    <property type="entry name" value="XnlR_reg_dom"/>
</dbReference>
<keyword evidence="3" id="KW-0238">DNA-binding</keyword>
<dbReference type="RefSeq" id="XP_001485493.2">
    <property type="nucleotide sequence ID" value="XM_001485443.1"/>
</dbReference>
<evidence type="ECO:0000256" key="5">
    <source>
        <dbReference type="SAM" id="MobiDB-lite"/>
    </source>
</evidence>
<dbReference type="Proteomes" id="UP000001997">
    <property type="component" value="Unassembled WGS sequence"/>
</dbReference>
<feature type="compositionally biased region" description="Polar residues" evidence="5">
    <location>
        <begin position="660"/>
        <end position="682"/>
    </location>
</feature>
<dbReference type="STRING" id="294746.A5DIX1"/>
<dbReference type="GO" id="GO:0006351">
    <property type="term" value="P:DNA-templated transcription"/>
    <property type="evidence" value="ECO:0007669"/>
    <property type="project" value="InterPro"/>
</dbReference>
<dbReference type="CDD" id="cd00067">
    <property type="entry name" value="GAL4"/>
    <property type="match status" value="1"/>
</dbReference>
<evidence type="ECO:0000256" key="4">
    <source>
        <dbReference type="ARBA" id="ARBA00023242"/>
    </source>
</evidence>
<accession>A5DIX1</accession>
<dbReference type="EMBL" id="CH408157">
    <property type="protein sequence ID" value="EDK39124.2"/>
    <property type="molecule type" value="Genomic_DNA"/>
</dbReference>
<feature type="compositionally biased region" description="Polar residues" evidence="5">
    <location>
        <begin position="691"/>
        <end position="702"/>
    </location>
</feature>
<proteinExistence type="predicted"/>
<keyword evidence="4" id="KW-0539">Nucleus</keyword>
<evidence type="ECO:0000313" key="8">
    <source>
        <dbReference type="Proteomes" id="UP000001997"/>
    </source>
</evidence>
<dbReference type="PANTHER" id="PTHR46910:SF3">
    <property type="entry name" value="HALOTOLERANCE PROTEIN 9-RELATED"/>
    <property type="match status" value="1"/>
</dbReference>
<dbReference type="KEGG" id="pgu:PGUG_03222"/>
<dbReference type="AlphaFoldDB" id="A5DIX1"/>
<dbReference type="CDD" id="cd12148">
    <property type="entry name" value="fungal_TF_MHR"/>
    <property type="match status" value="1"/>
</dbReference>
<feature type="domain" description="Xylanolytic transcriptional activator regulatory" evidence="6">
    <location>
        <begin position="338"/>
        <end position="411"/>
    </location>
</feature>
<dbReference type="SUPFAM" id="SSF57701">
    <property type="entry name" value="Zn2/Cys6 DNA-binding domain"/>
    <property type="match status" value="1"/>
</dbReference>
<dbReference type="GO" id="GO:0003677">
    <property type="term" value="F:DNA binding"/>
    <property type="evidence" value="ECO:0007669"/>
    <property type="project" value="UniProtKB-KW"/>
</dbReference>
<dbReference type="GeneID" id="5127295"/>
<dbReference type="InterPro" id="IPR050987">
    <property type="entry name" value="AtrR-like"/>
</dbReference>
<dbReference type="VEuPathDB" id="FungiDB:PGUG_03222"/>
<evidence type="ECO:0000256" key="2">
    <source>
        <dbReference type="ARBA" id="ARBA00022723"/>
    </source>
</evidence>
<sequence>MFVFPAFDTNYMTRKRAFHCCQNCRLKRVKCESVTDGSRRLSCVNCQNHGWVCDLEEKEETTSKRQTPEPISKQKNKSQPSVMTSSVPEIPEQTSLVTSSSKIVTPILDDDAELTPEYLKRKFNFNLSRDDSVSKYTFMYHNHPEAILSGDSNETKAWRQSGVFIRKPEKTSTKIMAMRRYKDRNRHLLNYLTSINGFTLRNPYFPIEPHEEKRLLQLFFFKINSIFPYVIEKMFWDEYRQGNVQTVYIFAMVLLISRDNMAKPILREIFMRAEKISDMSDESYNEAHLEFIIDLDLKIRQLLVVLPTIGDYNRLTRLVVLLMLTMQLGTDKVSGEQTSQDLVSALSLSHSLGIHMKRQNNDLPPELVEYSTNLWWICFILDRINAAVNSRAVFIQELDFNVDPPYKNIALLKLVQAAKNFELMNFAVYRPYQDTVSVNSDEFRYRSRLFNVQEFQEQELDLCRKERSNVEAGIQERLYRFPVGKYKFEDLSPGLYVEDTVYYMLRMWNNAVLMIALKAKLDDPSETRDGLAGSASEAAYNIFWYHSKIKPDFIVNIPMIPFCLFLALGVCLKREASRIISYGSAYDEANTGFDMSANDVIQALEAYASTSWVVDEMCKLSREFLRDLNYRVGHRKDDDSTHSSKRPRLAGTPGEFKSSLRINGTPSNERMNKTSPMTQRSLLESPAGVDNPSSFNVGSALSDEQQGKVFERDLPNFWDYYDNYMDLVSQDVLDNEYFKDISNIMTPKDLAKNGDA</sequence>
<evidence type="ECO:0000256" key="3">
    <source>
        <dbReference type="ARBA" id="ARBA00023125"/>
    </source>
</evidence>
<dbReference type="InterPro" id="IPR036864">
    <property type="entry name" value="Zn2-C6_fun-type_DNA-bd_sf"/>
</dbReference>
<reference evidence="7 8" key="1">
    <citation type="journal article" date="2009" name="Nature">
        <title>Evolution of pathogenicity and sexual reproduction in eight Candida genomes.</title>
        <authorList>
            <person name="Butler G."/>
            <person name="Rasmussen M.D."/>
            <person name="Lin M.F."/>
            <person name="Santos M.A."/>
            <person name="Sakthikumar S."/>
            <person name="Munro C.A."/>
            <person name="Rheinbay E."/>
            <person name="Grabherr M."/>
            <person name="Forche A."/>
            <person name="Reedy J.L."/>
            <person name="Agrafioti I."/>
            <person name="Arnaud M.B."/>
            <person name="Bates S."/>
            <person name="Brown A.J."/>
            <person name="Brunke S."/>
            <person name="Costanzo M.C."/>
            <person name="Fitzpatrick D.A."/>
            <person name="de Groot P.W."/>
            <person name="Harris D."/>
            <person name="Hoyer L.L."/>
            <person name="Hube B."/>
            <person name="Klis F.M."/>
            <person name="Kodira C."/>
            <person name="Lennard N."/>
            <person name="Logue M.E."/>
            <person name="Martin R."/>
            <person name="Neiman A.M."/>
            <person name="Nikolaou E."/>
            <person name="Quail M.A."/>
            <person name="Quinn J."/>
            <person name="Santos M.C."/>
            <person name="Schmitzberger F.F."/>
            <person name="Sherlock G."/>
            <person name="Shah P."/>
            <person name="Silverstein K.A."/>
            <person name="Skrzypek M.S."/>
            <person name="Soll D."/>
            <person name="Staggs R."/>
            <person name="Stansfield I."/>
            <person name="Stumpf M.P."/>
            <person name="Sudbery P.E."/>
            <person name="Srikantha T."/>
            <person name="Zeng Q."/>
            <person name="Berman J."/>
            <person name="Berriman M."/>
            <person name="Heitman J."/>
            <person name="Gow N.A."/>
            <person name="Lorenz M.C."/>
            <person name="Birren B.W."/>
            <person name="Kellis M."/>
            <person name="Cuomo C.A."/>
        </authorList>
    </citation>
    <scope>NUCLEOTIDE SEQUENCE [LARGE SCALE GENOMIC DNA]</scope>
    <source>
        <strain evidence="8">ATCC 6260 / CBS 566 / DSM 6381 / JCM 1539 / NBRC 10279 / NRRL Y-324</strain>
    </source>
</reference>
<comment type="subcellular location">
    <subcellularLocation>
        <location evidence="1">Nucleus</location>
    </subcellularLocation>
</comment>
<gene>
    <name evidence="7" type="ORF">PGUG_03222</name>
</gene>
<dbReference type="SMART" id="SM00906">
    <property type="entry name" value="Fungal_trans"/>
    <property type="match status" value="1"/>
</dbReference>
<feature type="region of interest" description="Disordered" evidence="5">
    <location>
        <begin position="57"/>
        <end position="95"/>
    </location>
</feature>
<evidence type="ECO:0000259" key="6">
    <source>
        <dbReference type="SMART" id="SM00906"/>
    </source>
</evidence>
<dbReference type="InParanoid" id="A5DIX1"/>
<keyword evidence="8" id="KW-1185">Reference proteome</keyword>
<organism evidence="7 8">
    <name type="scientific">Meyerozyma guilliermondii (strain ATCC 6260 / CBS 566 / DSM 6381 / JCM 1539 / NBRC 10279 / NRRL Y-324)</name>
    <name type="common">Yeast</name>
    <name type="synonym">Candida guilliermondii</name>
    <dbReference type="NCBI Taxonomy" id="294746"/>
    <lineage>
        <taxon>Eukaryota</taxon>
        <taxon>Fungi</taxon>
        <taxon>Dikarya</taxon>
        <taxon>Ascomycota</taxon>
        <taxon>Saccharomycotina</taxon>
        <taxon>Pichiomycetes</taxon>
        <taxon>Debaryomycetaceae</taxon>
        <taxon>Meyerozyma</taxon>
    </lineage>
</organism>
<evidence type="ECO:0000256" key="1">
    <source>
        <dbReference type="ARBA" id="ARBA00004123"/>
    </source>
</evidence>
<dbReference type="GO" id="GO:0008270">
    <property type="term" value="F:zinc ion binding"/>
    <property type="evidence" value="ECO:0007669"/>
    <property type="project" value="InterPro"/>
</dbReference>
<dbReference type="GO" id="GO:0000981">
    <property type="term" value="F:DNA-binding transcription factor activity, RNA polymerase II-specific"/>
    <property type="evidence" value="ECO:0007669"/>
    <property type="project" value="InterPro"/>
</dbReference>
<feature type="compositionally biased region" description="Polar residues" evidence="5">
    <location>
        <begin position="77"/>
        <end position="95"/>
    </location>
</feature>